<name>A0A1B1S6W3_9BACT</name>
<dbReference type="Proteomes" id="UP000306630">
    <property type="component" value="Unassembled WGS sequence"/>
</dbReference>
<reference evidence="3 5" key="3">
    <citation type="submission" date="2019-04" db="EMBL/GenBank/DDBJ databases">
        <title>Microbes associate with the intestines of laboratory mice.</title>
        <authorList>
            <person name="Navarre W."/>
            <person name="Wong E."/>
            <person name="Huang K."/>
            <person name="Tropini C."/>
            <person name="Ng K."/>
            <person name="Yu B."/>
        </authorList>
    </citation>
    <scope>NUCLEOTIDE SEQUENCE [LARGE SCALE GENOMIC DNA]</scope>
    <source>
        <strain evidence="3 5">NM06_A21</strain>
    </source>
</reference>
<dbReference type="OrthoDB" id="9810518at2"/>
<dbReference type="GO" id="GO:0043190">
    <property type="term" value="C:ATP-binding cassette (ABC) transporter complex"/>
    <property type="evidence" value="ECO:0007669"/>
    <property type="project" value="InterPro"/>
</dbReference>
<keyword evidence="4" id="KW-1185">Reference proteome</keyword>
<organism evidence="2 4">
    <name type="scientific">Muribaculum intestinale</name>
    <dbReference type="NCBI Taxonomy" id="1796646"/>
    <lineage>
        <taxon>Bacteria</taxon>
        <taxon>Pseudomonadati</taxon>
        <taxon>Bacteroidota</taxon>
        <taxon>Bacteroidia</taxon>
        <taxon>Bacteroidales</taxon>
        <taxon>Muribaculaceae</taxon>
        <taxon>Muribaculum</taxon>
    </lineage>
</organism>
<reference evidence="2" key="2">
    <citation type="submission" date="2017-04" db="EMBL/GenBank/DDBJ databases">
        <title>Complete Genome Sequences of Twelve Strains of a Stable Defined Moderately Diverse Mouse Microbiota 2 (sDMDMm2).</title>
        <authorList>
            <person name="Uchimura Y."/>
            <person name="Wyss M."/>
            <person name="Brugiroux S."/>
            <person name="Limenitakis J.P."/>
            <person name="Stecher B."/>
            <person name="McCoy K.D."/>
            <person name="Macpherson A.J."/>
        </authorList>
    </citation>
    <scope>NUCLEOTIDE SEQUENCE</scope>
    <source>
        <strain evidence="2">YL27</strain>
    </source>
</reference>
<dbReference type="InterPro" id="IPR030802">
    <property type="entry name" value="Permease_MalE"/>
</dbReference>
<accession>A0A1Z2XET7</accession>
<evidence type="ECO:0000313" key="4">
    <source>
        <dbReference type="Proteomes" id="UP000186351"/>
    </source>
</evidence>
<feature type="transmembrane region" description="Helical" evidence="1">
    <location>
        <begin position="139"/>
        <end position="167"/>
    </location>
</feature>
<dbReference type="GO" id="GO:0005548">
    <property type="term" value="F:phospholipid transporter activity"/>
    <property type="evidence" value="ECO:0007669"/>
    <property type="project" value="TreeGrafter"/>
</dbReference>
<accession>A0A1B1S6W3</accession>
<protein>
    <submittedName>
        <fullName evidence="2">ABC transporter permease</fullName>
    </submittedName>
</protein>
<evidence type="ECO:0000313" key="2">
    <source>
        <dbReference type="EMBL" id="ANU62543.1"/>
    </source>
</evidence>
<dbReference type="PANTHER" id="PTHR30188">
    <property type="entry name" value="ABC TRANSPORTER PERMEASE PROTEIN-RELATED"/>
    <property type="match status" value="1"/>
</dbReference>
<dbReference type="Proteomes" id="UP000186351">
    <property type="component" value="Chromosome"/>
</dbReference>
<sequence length="249" mass="27429">MIIESSLTRFGQYCIFMSRVFGVPQKWRVFGRKFLQEIGKLGLDSIPLTIIISIFIGAVICIQMQLNMTSPIMPAYSTGLATRDILLLEFSSAVLCLILSGKVGSNIASEIGTMRVTEQIDALEIMGINSANFLVLPKILAFMVFIPVLVIFSIATGLFGGWIIAAFTDLIPVSRYIYGIQTMFIEWYVWYTIIKAIVFSIIITSVASFCGYYVKGGALEVGKASTNAVVSSSILILLFDVILTKLLMQ</sequence>
<dbReference type="EMBL" id="CP015402">
    <property type="protein sequence ID" value="ANU62543.1"/>
    <property type="molecule type" value="Genomic_DNA"/>
</dbReference>
<dbReference type="RefSeq" id="WP_068959940.1">
    <property type="nucleotide sequence ID" value="NZ_CAJTAP010000011.1"/>
</dbReference>
<keyword evidence="1" id="KW-0812">Transmembrane</keyword>
<evidence type="ECO:0000256" key="1">
    <source>
        <dbReference type="SAM" id="Phobius"/>
    </source>
</evidence>
<keyword evidence="1" id="KW-0472">Membrane</keyword>
<dbReference type="STRING" id="1796646.A4V02_01520"/>
<dbReference type="KEGG" id="pary:A4V02_01520"/>
<gene>
    <name evidence="2" type="ORF">A4V02_01520</name>
    <name evidence="3" type="ORF">E5333_13520</name>
</gene>
<feature type="transmembrane region" description="Helical" evidence="1">
    <location>
        <begin position="188"/>
        <end position="214"/>
    </location>
</feature>
<dbReference type="PANTHER" id="PTHR30188:SF4">
    <property type="entry name" value="PROTEIN TRIGALACTOSYLDIACYLGLYCEROL 1, CHLOROPLASTIC"/>
    <property type="match status" value="1"/>
</dbReference>
<evidence type="ECO:0000313" key="3">
    <source>
        <dbReference type="EMBL" id="TGY69782.1"/>
    </source>
</evidence>
<feature type="transmembrane region" description="Helical" evidence="1">
    <location>
        <begin position="226"/>
        <end position="248"/>
    </location>
</feature>
<proteinExistence type="predicted"/>
<dbReference type="AlphaFoldDB" id="A0A1B1S6W3"/>
<dbReference type="Pfam" id="PF02405">
    <property type="entry name" value="MlaE"/>
    <property type="match status" value="1"/>
</dbReference>
<feature type="transmembrane region" description="Helical" evidence="1">
    <location>
        <begin position="45"/>
        <end position="64"/>
    </location>
</feature>
<dbReference type="GeneID" id="65535515"/>
<dbReference type="EMBL" id="SRYD01000069">
    <property type="protein sequence ID" value="TGY69782.1"/>
    <property type="molecule type" value="Genomic_DNA"/>
</dbReference>
<reference evidence="4" key="1">
    <citation type="submission" date="2016-04" db="EMBL/GenBank/DDBJ databases">
        <title>Complete Genome Sequences of Twelve Strains of a Stable Defined Moderately Diverse Mouse Microbiota 2 (sDMDMm2).</title>
        <authorList>
            <person name="Uchimura Y."/>
            <person name="Wyss M."/>
            <person name="Brugiroux S."/>
            <person name="Limenitakis J.P."/>
            <person name="Stecher B."/>
            <person name="McCoy K.D."/>
            <person name="Macpherson A.J."/>
        </authorList>
    </citation>
    <scope>NUCLEOTIDE SEQUENCE [LARGE SCALE GENOMIC DNA]</scope>
    <source>
        <strain evidence="4">YL27</strain>
    </source>
</reference>
<keyword evidence="1" id="KW-1133">Transmembrane helix</keyword>
<evidence type="ECO:0000313" key="5">
    <source>
        <dbReference type="Proteomes" id="UP000306630"/>
    </source>
</evidence>